<dbReference type="OrthoDB" id="3193769at2"/>
<evidence type="ECO:0000313" key="4">
    <source>
        <dbReference type="Proteomes" id="UP000036923"/>
    </source>
</evidence>
<protein>
    <submittedName>
        <fullName evidence="3">Terminase ATPase subunit</fullName>
    </submittedName>
</protein>
<keyword evidence="1" id="KW-1133">Transmembrane helix</keyword>
<keyword evidence="1" id="KW-0812">Transmembrane</keyword>
<proteinExistence type="predicted"/>
<gene>
    <name evidence="3" type="ORF">Bccel_0765</name>
</gene>
<evidence type="ECO:0000256" key="1">
    <source>
        <dbReference type="SAM" id="Phobius"/>
    </source>
</evidence>
<evidence type="ECO:0000259" key="2">
    <source>
        <dbReference type="Pfam" id="PF06056"/>
    </source>
</evidence>
<name>A0A0L6JIF1_9FIRM</name>
<dbReference type="Gene3D" id="1.10.10.60">
    <property type="entry name" value="Homeodomain-like"/>
    <property type="match status" value="1"/>
</dbReference>
<organism evidence="3 4">
    <name type="scientific">Pseudobacteroides cellulosolvens ATCC 35603 = DSM 2933</name>
    <dbReference type="NCBI Taxonomy" id="398512"/>
    <lineage>
        <taxon>Bacteria</taxon>
        <taxon>Bacillati</taxon>
        <taxon>Bacillota</taxon>
        <taxon>Clostridia</taxon>
        <taxon>Eubacteriales</taxon>
        <taxon>Oscillospiraceae</taxon>
        <taxon>Pseudobacteroides</taxon>
    </lineage>
</organism>
<dbReference type="InterPro" id="IPR010332">
    <property type="entry name" value="ATPase_terminase-su_N"/>
</dbReference>
<dbReference type="RefSeq" id="WP_036945985.1">
    <property type="nucleotide sequence ID" value="NZ_JQKC01000099.1"/>
</dbReference>
<feature type="transmembrane region" description="Helical" evidence="1">
    <location>
        <begin position="84"/>
        <end position="106"/>
    </location>
</feature>
<dbReference type="Proteomes" id="UP000036923">
    <property type="component" value="Unassembled WGS sequence"/>
</dbReference>
<feature type="domain" description="Terminase ATPase subunit N-terminal" evidence="2">
    <location>
        <begin position="20"/>
        <end position="46"/>
    </location>
</feature>
<keyword evidence="4" id="KW-1185">Reference proteome</keyword>
<accession>A0A0L6JIF1</accession>
<sequence length="121" mass="14351">MLKMAQIEYIKHLYEVEGKSISYIAKTLQLNRRTVTKYAEKYNWTPLEKPLEERRYPVLGMFSSMTFIRYTFIEKLKISLTYKALLVGISTLIIGYFIYFLLNVILPKQFNIEESEGESFN</sequence>
<evidence type="ECO:0000313" key="3">
    <source>
        <dbReference type="EMBL" id="KNY25505.1"/>
    </source>
</evidence>
<dbReference type="AlphaFoldDB" id="A0A0L6JIF1"/>
<dbReference type="EMBL" id="LGTC01000001">
    <property type="protein sequence ID" value="KNY25505.1"/>
    <property type="molecule type" value="Genomic_DNA"/>
</dbReference>
<dbReference type="STRING" id="398512.Bccel_0765"/>
<keyword evidence="1" id="KW-0472">Membrane</keyword>
<reference evidence="4" key="1">
    <citation type="submission" date="2015-07" db="EMBL/GenBank/DDBJ databases">
        <title>Near-Complete Genome Sequence of the Cellulolytic Bacterium Bacteroides (Pseudobacteroides) cellulosolvens ATCC 35603.</title>
        <authorList>
            <person name="Dassa B."/>
            <person name="Utturkar S.M."/>
            <person name="Klingeman D.M."/>
            <person name="Hurt R.A."/>
            <person name="Keller M."/>
            <person name="Xu J."/>
            <person name="Reddy Y.H.K."/>
            <person name="Borovok I."/>
            <person name="Grinberg I.R."/>
            <person name="Lamed R."/>
            <person name="Zhivin O."/>
            <person name="Bayer E.A."/>
            <person name="Brown S.D."/>
        </authorList>
    </citation>
    <scope>NUCLEOTIDE SEQUENCE [LARGE SCALE GENOMIC DNA]</scope>
    <source>
        <strain evidence="4">DSM 2933</strain>
    </source>
</reference>
<dbReference type="Pfam" id="PF06056">
    <property type="entry name" value="Terminase_5"/>
    <property type="match status" value="1"/>
</dbReference>
<comment type="caution">
    <text evidence="3">The sequence shown here is derived from an EMBL/GenBank/DDBJ whole genome shotgun (WGS) entry which is preliminary data.</text>
</comment>